<keyword evidence="2" id="KW-1185">Reference proteome</keyword>
<organism evidence="1 2">
    <name type="scientific">Flavilitoribacter nigricans (strain ATCC 23147 / DSM 23189 / NBRC 102662 / NCIMB 1420 / SS-2)</name>
    <name type="common">Lewinella nigricans</name>
    <dbReference type="NCBI Taxonomy" id="1122177"/>
    <lineage>
        <taxon>Bacteria</taxon>
        <taxon>Pseudomonadati</taxon>
        <taxon>Bacteroidota</taxon>
        <taxon>Saprospiria</taxon>
        <taxon>Saprospirales</taxon>
        <taxon>Lewinellaceae</taxon>
        <taxon>Flavilitoribacter</taxon>
    </lineage>
</organism>
<dbReference type="SUPFAM" id="SSF49265">
    <property type="entry name" value="Fibronectin type III"/>
    <property type="match status" value="1"/>
</dbReference>
<reference evidence="1 2" key="1">
    <citation type="submission" date="2017-10" db="EMBL/GenBank/DDBJ databases">
        <title>The draft genome sequence of Lewinella nigricans NBRC 102662.</title>
        <authorList>
            <person name="Wang K."/>
        </authorList>
    </citation>
    <scope>NUCLEOTIDE SEQUENCE [LARGE SCALE GENOMIC DNA]</scope>
    <source>
        <strain evidence="1 2">NBRC 102662</strain>
    </source>
</reference>
<dbReference type="AlphaFoldDB" id="A0A2D0N5V8"/>
<dbReference type="Proteomes" id="UP000223913">
    <property type="component" value="Unassembled WGS sequence"/>
</dbReference>
<dbReference type="InterPro" id="IPR013783">
    <property type="entry name" value="Ig-like_fold"/>
</dbReference>
<dbReference type="Gene3D" id="2.60.40.10">
    <property type="entry name" value="Immunoglobulins"/>
    <property type="match status" value="2"/>
</dbReference>
<gene>
    <name evidence="1" type="ORF">CRP01_23710</name>
</gene>
<dbReference type="Pfam" id="PF13585">
    <property type="entry name" value="CHU_C"/>
    <property type="match status" value="1"/>
</dbReference>
<dbReference type="NCBIfam" id="TIGR04131">
    <property type="entry name" value="Bac_Flav_CTERM"/>
    <property type="match status" value="1"/>
</dbReference>
<accession>A0A2D0N5V8</accession>
<dbReference type="EMBL" id="PDUD01000028">
    <property type="protein sequence ID" value="PHN03884.1"/>
    <property type="molecule type" value="Genomic_DNA"/>
</dbReference>
<evidence type="ECO:0000313" key="1">
    <source>
        <dbReference type="EMBL" id="PHN03884.1"/>
    </source>
</evidence>
<evidence type="ECO:0000313" key="2">
    <source>
        <dbReference type="Proteomes" id="UP000223913"/>
    </source>
</evidence>
<proteinExistence type="predicted"/>
<dbReference type="OrthoDB" id="631648at2"/>
<evidence type="ECO:0008006" key="3">
    <source>
        <dbReference type="Google" id="ProtNLM"/>
    </source>
</evidence>
<protein>
    <recommendedName>
        <fullName evidence="3">T9SS type B sorting domain-containing protein</fullName>
    </recommendedName>
</protein>
<name>A0A2D0N5V8_FLAN2</name>
<comment type="caution">
    <text evidence="1">The sequence shown here is derived from an EMBL/GenBank/DDBJ whole genome shotgun (WGS) entry which is preliminary data.</text>
</comment>
<sequence length="587" mass="64570">MNSDFKHLGYRSIFQIAILIAFLFPLSSPLQAQINAPEFLCVQNDTLRWNTPVNNCGTFNGYLIYSSQDITGPYDVLDTVTNQNQSSYYHDGAGNQTWYYYLESDLECAGEPILRSDTLDNRIPDAGPIRLVTVEDETTVRVEWTPSPSPEVIGYIVSRQNALGTTILDTIYDSLVYTDLSAGPGERPETYFVVALDPCGNVSLVPDPHQTIFTEIVSVDSCSQEVNLRWTEYINWPEGVERYEILVSETLSGTPGPYMLAGAVEGTVNTFTFPATNDGSLFCFKVQAVAAGSGDMSLSNETCVEVGVVQAVRDLVVTNLEVAPESVTVNWVLEPDVPLRSATLFRSDNGSDFSPLTDIMAEDEQFLDMTALANSGPLTYRIEAEDQCGNMIVSNAASTIYLSGSTGDNSENVLNWTPYANEAGQVSSYEVYRIMGASETFEATYSESGRTHVDPVDLTDPSQAALCYYVVSNEEVALSGQSITVQSVSNVVCLEQSAKLFVPNAFVPNGVNREFKPVLQFGGSQEYLMTIYDRYGGIIFESQDLSIGWDGRKNGRPLPQGMYVYLIKMKQNSGQLIEKKGTVLLLR</sequence>
<dbReference type="InterPro" id="IPR026341">
    <property type="entry name" value="T9SS_type_B"/>
</dbReference>
<dbReference type="RefSeq" id="WP_099152597.1">
    <property type="nucleotide sequence ID" value="NZ_PDUD01000028.1"/>
</dbReference>
<dbReference type="InterPro" id="IPR036116">
    <property type="entry name" value="FN3_sf"/>
</dbReference>